<sequence length="133" mass="15296">MYEGVIEHYMCVKDKSGQQLQDKKEILSRWREHFDEISNISHLPILEGLPCSGPLPQIVTEEVTTDIVSMKNQSITIPIFKNKGDPVACSNYRPICLLSHIMKIFERVLDQCLQDIVQISGQPVQLCERLWNN</sequence>
<evidence type="ECO:0000313" key="1">
    <source>
        <dbReference type="EMBL" id="KAK1785805.1"/>
    </source>
</evidence>
<comment type="caution">
    <text evidence="1">The sequence shown here is derived from an EMBL/GenBank/DDBJ whole genome shotgun (WGS) entry which is preliminary data.</text>
</comment>
<accession>A0AAD9DKF9</accession>
<reference evidence="1" key="1">
    <citation type="submission" date="2023-03" db="EMBL/GenBank/DDBJ databases">
        <title>Electrophorus voltai genome.</title>
        <authorList>
            <person name="Bian C."/>
        </authorList>
    </citation>
    <scope>NUCLEOTIDE SEQUENCE</scope>
    <source>
        <strain evidence="1">CB-2022</strain>
        <tissue evidence="1">Muscle</tissue>
    </source>
</reference>
<protein>
    <submittedName>
        <fullName evidence="1">Uncharacterized protein</fullName>
    </submittedName>
</protein>
<evidence type="ECO:0000313" key="2">
    <source>
        <dbReference type="Proteomes" id="UP001239994"/>
    </source>
</evidence>
<keyword evidence="2" id="KW-1185">Reference proteome</keyword>
<dbReference type="EMBL" id="JAROKS010000025">
    <property type="protein sequence ID" value="KAK1785805.1"/>
    <property type="molecule type" value="Genomic_DNA"/>
</dbReference>
<gene>
    <name evidence="1" type="ORF">P4O66_003183</name>
</gene>
<name>A0AAD9DKF9_9TELE</name>
<dbReference type="Proteomes" id="UP001239994">
    <property type="component" value="Unassembled WGS sequence"/>
</dbReference>
<dbReference type="AlphaFoldDB" id="A0AAD9DKF9"/>
<organism evidence="1 2">
    <name type="scientific">Electrophorus voltai</name>
    <dbReference type="NCBI Taxonomy" id="2609070"/>
    <lineage>
        <taxon>Eukaryota</taxon>
        <taxon>Metazoa</taxon>
        <taxon>Chordata</taxon>
        <taxon>Craniata</taxon>
        <taxon>Vertebrata</taxon>
        <taxon>Euteleostomi</taxon>
        <taxon>Actinopterygii</taxon>
        <taxon>Neopterygii</taxon>
        <taxon>Teleostei</taxon>
        <taxon>Ostariophysi</taxon>
        <taxon>Gymnotiformes</taxon>
        <taxon>Gymnotoidei</taxon>
        <taxon>Gymnotidae</taxon>
        <taxon>Electrophorus</taxon>
    </lineage>
</organism>
<proteinExistence type="predicted"/>